<evidence type="ECO:0000259" key="3">
    <source>
        <dbReference type="PROSITE" id="PS50893"/>
    </source>
</evidence>
<evidence type="ECO:0000313" key="5">
    <source>
        <dbReference type="Proteomes" id="UP000886884"/>
    </source>
</evidence>
<evidence type="ECO:0000256" key="2">
    <source>
        <dbReference type="ARBA" id="ARBA00022840"/>
    </source>
</evidence>
<protein>
    <submittedName>
        <fullName evidence="4">ABC transporter ATP-binding protein</fullName>
    </submittedName>
</protein>
<dbReference type="InterPro" id="IPR039421">
    <property type="entry name" value="Type_1_exporter"/>
</dbReference>
<dbReference type="Pfam" id="PF00005">
    <property type="entry name" value="ABC_tran"/>
    <property type="match status" value="1"/>
</dbReference>
<feature type="domain" description="ABC transporter" evidence="3">
    <location>
        <begin position="34"/>
        <end position="273"/>
    </location>
</feature>
<dbReference type="Proteomes" id="UP000886884">
    <property type="component" value="Unassembled WGS sequence"/>
</dbReference>
<keyword evidence="1" id="KW-0547">Nucleotide-binding</keyword>
<dbReference type="InterPro" id="IPR003593">
    <property type="entry name" value="AAA+_ATPase"/>
</dbReference>
<organism evidence="4 5">
    <name type="scientific">Candidatus Ornithocaccomicrobium faecavium</name>
    <dbReference type="NCBI Taxonomy" id="2840890"/>
    <lineage>
        <taxon>Bacteria</taxon>
        <taxon>Bacillati</taxon>
        <taxon>Bacillota</taxon>
        <taxon>Clostridia</taxon>
        <taxon>Candidatus Ornithocaccomicrobium</taxon>
    </lineage>
</organism>
<dbReference type="GO" id="GO:0034040">
    <property type="term" value="F:ATPase-coupled lipid transmembrane transporter activity"/>
    <property type="evidence" value="ECO:0007669"/>
    <property type="project" value="TreeGrafter"/>
</dbReference>
<evidence type="ECO:0000256" key="1">
    <source>
        <dbReference type="ARBA" id="ARBA00022741"/>
    </source>
</evidence>
<dbReference type="GO" id="GO:0005524">
    <property type="term" value="F:ATP binding"/>
    <property type="evidence" value="ECO:0007669"/>
    <property type="project" value="UniProtKB-KW"/>
</dbReference>
<dbReference type="AlphaFoldDB" id="A0A9D1P5D8"/>
<dbReference type="SMART" id="SM00382">
    <property type="entry name" value="AAA"/>
    <property type="match status" value="1"/>
</dbReference>
<dbReference type="EMBL" id="DVOT01000043">
    <property type="protein sequence ID" value="HIV26775.1"/>
    <property type="molecule type" value="Genomic_DNA"/>
</dbReference>
<dbReference type="PANTHER" id="PTHR24221:SF646">
    <property type="entry name" value="HAEMOLYSIN SECRETION ATP-BINDING PROTEIN"/>
    <property type="match status" value="1"/>
</dbReference>
<accession>A0A9D1P5D8</accession>
<dbReference type="InterPro" id="IPR027417">
    <property type="entry name" value="P-loop_NTPase"/>
</dbReference>
<gene>
    <name evidence="4" type="ORF">IAA64_02305</name>
</gene>
<dbReference type="InterPro" id="IPR017871">
    <property type="entry name" value="ABC_transporter-like_CS"/>
</dbReference>
<name>A0A9D1P5D8_9FIRM</name>
<dbReference type="GO" id="GO:0016887">
    <property type="term" value="F:ATP hydrolysis activity"/>
    <property type="evidence" value="ECO:0007669"/>
    <property type="project" value="InterPro"/>
</dbReference>
<dbReference type="PANTHER" id="PTHR24221">
    <property type="entry name" value="ATP-BINDING CASSETTE SUB-FAMILY B"/>
    <property type="match status" value="1"/>
</dbReference>
<evidence type="ECO:0000313" key="4">
    <source>
        <dbReference type="EMBL" id="HIV26775.1"/>
    </source>
</evidence>
<dbReference type="PROSITE" id="PS50893">
    <property type="entry name" value="ABC_TRANSPORTER_2"/>
    <property type="match status" value="1"/>
</dbReference>
<feature type="non-terminal residue" evidence="4">
    <location>
        <position position="1"/>
    </location>
</feature>
<proteinExistence type="predicted"/>
<sequence>ELSTIREFWAYPEPLPLEGGETPPALRPGDACALELRDVSFRYPGAEKDVLSHINLTIAPGEKLAIVGLNGAGKTTLVKLLCGFYDPTGGEVRLNGRNIRPFNRPAYYALLGAVYQNFSLVPASIAQNVAQDLESFDRARVQNCLERAGLGNKIRSLPHGMDTHLVKEVYEDAEELSGGELQRLMLARALYKDAPILVLDEPTAALDPIAESDIYQKYREMTVGRTSIYISHRLASTRFCDRILLLADGKIAEEGTHEALMAKGGEYARLFEIQSRYYREGGEDDGGSDASE</sequence>
<dbReference type="SUPFAM" id="SSF52540">
    <property type="entry name" value="P-loop containing nucleoside triphosphate hydrolases"/>
    <property type="match status" value="1"/>
</dbReference>
<dbReference type="InterPro" id="IPR003439">
    <property type="entry name" value="ABC_transporter-like_ATP-bd"/>
</dbReference>
<keyword evidence="2 4" id="KW-0067">ATP-binding</keyword>
<reference evidence="4" key="1">
    <citation type="submission" date="2020-10" db="EMBL/GenBank/DDBJ databases">
        <authorList>
            <person name="Gilroy R."/>
        </authorList>
    </citation>
    <scope>NUCLEOTIDE SEQUENCE</scope>
    <source>
        <strain evidence="4">CHK183-6373</strain>
    </source>
</reference>
<dbReference type="Gene3D" id="3.40.50.300">
    <property type="entry name" value="P-loop containing nucleotide triphosphate hydrolases"/>
    <property type="match status" value="1"/>
</dbReference>
<reference evidence="4" key="2">
    <citation type="journal article" date="2021" name="PeerJ">
        <title>Extensive microbial diversity within the chicken gut microbiome revealed by metagenomics and culture.</title>
        <authorList>
            <person name="Gilroy R."/>
            <person name="Ravi A."/>
            <person name="Getino M."/>
            <person name="Pursley I."/>
            <person name="Horton D.L."/>
            <person name="Alikhan N.F."/>
            <person name="Baker D."/>
            <person name="Gharbi K."/>
            <person name="Hall N."/>
            <person name="Watson M."/>
            <person name="Adriaenssens E.M."/>
            <person name="Foster-Nyarko E."/>
            <person name="Jarju S."/>
            <person name="Secka A."/>
            <person name="Antonio M."/>
            <person name="Oren A."/>
            <person name="Chaudhuri R.R."/>
            <person name="La Ragione R."/>
            <person name="Hildebrand F."/>
            <person name="Pallen M.J."/>
        </authorList>
    </citation>
    <scope>NUCLEOTIDE SEQUENCE</scope>
    <source>
        <strain evidence="4">CHK183-6373</strain>
    </source>
</reference>
<dbReference type="PROSITE" id="PS00211">
    <property type="entry name" value="ABC_TRANSPORTER_1"/>
    <property type="match status" value="1"/>
</dbReference>
<dbReference type="CDD" id="cd03228">
    <property type="entry name" value="ABCC_MRP_Like"/>
    <property type="match status" value="1"/>
</dbReference>
<comment type="caution">
    <text evidence="4">The sequence shown here is derived from an EMBL/GenBank/DDBJ whole genome shotgun (WGS) entry which is preliminary data.</text>
</comment>